<feature type="region of interest" description="Disordered" evidence="1">
    <location>
        <begin position="108"/>
        <end position="196"/>
    </location>
</feature>
<proteinExistence type="predicted"/>
<reference evidence="3 4" key="1">
    <citation type="journal article" date="2016" name="Proc. Natl. Acad. Sci. U.S.A.">
        <title>Comparative genomics of biotechnologically important yeasts.</title>
        <authorList>
            <person name="Riley R."/>
            <person name="Haridas S."/>
            <person name="Wolfe K.H."/>
            <person name="Lopes M.R."/>
            <person name="Hittinger C.T."/>
            <person name="Goeker M."/>
            <person name="Salamov A.A."/>
            <person name="Wisecaver J.H."/>
            <person name="Long T.M."/>
            <person name="Calvey C.H."/>
            <person name="Aerts A.L."/>
            <person name="Barry K.W."/>
            <person name="Choi C."/>
            <person name="Clum A."/>
            <person name="Coughlan A.Y."/>
            <person name="Deshpande S."/>
            <person name="Douglass A.P."/>
            <person name="Hanson S.J."/>
            <person name="Klenk H.-P."/>
            <person name="LaButti K.M."/>
            <person name="Lapidus A."/>
            <person name="Lindquist E.A."/>
            <person name="Lipzen A.M."/>
            <person name="Meier-Kolthoff J.P."/>
            <person name="Ohm R.A."/>
            <person name="Otillar R.P."/>
            <person name="Pangilinan J.L."/>
            <person name="Peng Y."/>
            <person name="Rokas A."/>
            <person name="Rosa C.A."/>
            <person name="Scheuner C."/>
            <person name="Sibirny A.A."/>
            <person name="Slot J.C."/>
            <person name="Stielow J.B."/>
            <person name="Sun H."/>
            <person name="Kurtzman C.P."/>
            <person name="Blackwell M."/>
            <person name="Grigoriev I.V."/>
            <person name="Jeffries T.W."/>
        </authorList>
    </citation>
    <scope>NUCLEOTIDE SEQUENCE [LARGE SCALE GENOMIC DNA]</scope>
    <source>
        <strain evidence="3 4">DSM 6958</strain>
    </source>
</reference>
<gene>
    <name evidence="3" type="ORF">NADFUDRAFT_41237</name>
</gene>
<dbReference type="SMART" id="SM01273">
    <property type="entry name" value="Mago-bind"/>
    <property type="match status" value="1"/>
</dbReference>
<organism evidence="3 4">
    <name type="scientific">Nadsonia fulvescens var. elongata DSM 6958</name>
    <dbReference type="NCBI Taxonomy" id="857566"/>
    <lineage>
        <taxon>Eukaryota</taxon>
        <taxon>Fungi</taxon>
        <taxon>Dikarya</taxon>
        <taxon>Ascomycota</taxon>
        <taxon>Saccharomycotina</taxon>
        <taxon>Dipodascomycetes</taxon>
        <taxon>Dipodascales</taxon>
        <taxon>Dipodascales incertae sedis</taxon>
        <taxon>Nadsonia</taxon>
    </lineage>
</organism>
<keyword evidence="4" id="KW-1185">Reference proteome</keyword>
<feature type="compositionally biased region" description="Polar residues" evidence="1">
    <location>
        <begin position="1"/>
        <end position="10"/>
    </location>
</feature>
<dbReference type="AlphaFoldDB" id="A0A1E3PME3"/>
<dbReference type="InterPro" id="IPR015362">
    <property type="entry name" value="WIBG_mago-bd"/>
</dbReference>
<dbReference type="PANTHER" id="PTHR22959:SF0">
    <property type="entry name" value="PARTNER OF Y14 AND MAGO"/>
    <property type="match status" value="1"/>
</dbReference>
<feature type="compositionally biased region" description="Polar residues" evidence="1">
    <location>
        <begin position="123"/>
        <end position="134"/>
    </location>
</feature>
<sequence length="248" mass="26845">MSLPLSNSGIKTADDGSRYVGGSLRADGSVRKTIKIRPGFVPQEDVPLFRTRAQREREAVKQNNSKENNSSSISEPEYHTNIGNNNNTPSTARPLKSPHLKAINSILSGNRTRLPTGAEPQRKGQTYTGGSSENFKGAEPILTATEPSNKDRDSDNQDGLSLDMKRLSLTTSNSTTKVSNKANSSMAFPNESSNSVSSFVCKDNIETNREANDDKSAGILKNINRELSSTVSKGKYIPPSKRASGNKI</sequence>
<feature type="domain" description="WIBG Mago-binding" evidence="2">
    <location>
        <begin position="16"/>
        <end position="42"/>
    </location>
</feature>
<feature type="compositionally biased region" description="Low complexity" evidence="1">
    <location>
        <begin position="167"/>
        <end position="185"/>
    </location>
</feature>
<evidence type="ECO:0000259" key="2">
    <source>
        <dbReference type="SMART" id="SM01273"/>
    </source>
</evidence>
<dbReference type="STRING" id="857566.A0A1E3PME3"/>
<feature type="compositionally biased region" description="Polar residues" evidence="1">
    <location>
        <begin position="186"/>
        <end position="196"/>
    </location>
</feature>
<dbReference type="Proteomes" id="UP000095009">
    <property type="component" value="Unassembled WGS sequence"/>
</dbReference>
<dbReference type="EMBL" id="KV454408">
    <property type="protein sequence ID" value="ODQ66603.1"/>
    <property type="molecule type" value="Genomic_DNA"/>
</dbReference>
<dbReference type="InterPro" id="IPR039333">
    <property type="entry name" value="PYM1"/>
</dbReference>
<feature type="compositionally biased region" description="Polar residues" evidence="1">
    <location>
        <begin position="81"/>
        <end position="91"/>
    </location>
</feature>
<dbReference type="OrthoDB" id="21625at2759"/>
<evidence type="ECO:0000313" key="4">
    <source>
        <dbReference type="Proteomes" id="UP000095009"/>
    </source>
</evidence>
<dbReference type="PANTHER" id="PTHR22959">
    <property type="entry name" value="PYM PROTEIN"/>
    <property type="match status" value="1"/>
</dbReference>
<dbReference type="Pfam" id="PF09282">
    <property type="entry name" value="Mago-bind"/>
    <property type="match status" value="1"/>
</dbReference>
<feature type="region of interest" description="Disordered" evidence="1">
    <location>
        <begin position="1"/>
        <end position="96"/>
    </location>
</feature>
<dbReference type="GO" id="GO:0035145">
    <property type="term" value="C:exon-exon junction complex"/>
    <property type="evidence" value="ECO:0007669"/>
    <property type="project" value="TreeGrafter"/>
</dbReference>
<dbReference type="GO" id="GO:1903259">
    <property type="term" value="P:exon-exon junction complex disassembly"/>
    <property type="evidence" value="ECO:0007669"/>
    <property type="project" value="InterPro"/>
</dbReference>
<evidence type="ECO:0000256" key="1">
    <source>
        <dbReference type="SAM" id="MobiDB-lite"/>
    </source>
</evidence>
<name>A0A1E3PME3_9ASCO</name>
<protein>
    <recommendedName>
        <fullName evidence="2">WIBG Mago-binding domain-containing protein</fullName>
    </recommendedName>
</protein>
<feature type="compositionally biased region" description="Low complexity" evidence="1">
    <location>
        <begin position="63"/>
        <end position="75"/>
    </location>
</feature>
<dbReference type="SUPFAM" id="SSF101931">
    <property type="entry name" value="Pym (Within the bgcn gene intron protein, WIBG), N-terminal domain"/>
    <property type="match status" value="1"/>
</dbReference>
<accession>A0A1E3PME3</accession>
<feature type="region of interest" description="Disordered" evidence="1">
    <location>
        <begin position="228"/>
        <end position="248"/>
    </location>
</feature>
<dbReference type="InterPro" id="IPR036348">
    <property type="entry name" value="WIBG_N_sf"/>
</dbReference>
<evidence type="ECO:0000313" key="3">
    <source>
        <dbReference type="EMBL" id="ODQ66603.1"/>
    </source>
</evidence>
<dbReference type="GO" id="GO:0005737">
    <property type="term" value="C:cytoplasm"/>
    <property type="evidence" value="ECO:0007669"/>
    <property type="project" value="TreeGrafter"/>
</dbReference>
<dbReference type="GO" id="GO:0003723">
    <property type="term" value="F:RNA binding"/>
    <property type="evidence" value="ECO:0007669"/>
    <property type="project" value="TreeGrafter"/>
</dbReference>